<dbReference type="AlphaFoldDB" id="A0A6A6ER80"/>
<dbReference type="InterPro" id="IPR038883">
    <property type="entry name" value="AN11006-like"/>
</dbReference>
<dbReference type="InterPro" id="IPR058251">
    <property type="entry name" value="zf_Tbcl_3"/>
</dbReference>
<dbReference type="Proteomes" id="UP000800200">
    <property type="component" value="Unassembled WGS sequence"/>
</dbReference>
<keyword evidence="1" id="KW-0175">Coiled coil</keyword>
<evidence type="ECO:0000313" key="6">
    <source>
        <dbReference type="Proteomes" id="UP000800200"/>
    </source>
</evidence>
<protein>
    <submittedName>
        <fullName evidence="5">Uncharacterized protein</fullName>
    </submittedName>
</protein>
<sequence length="917" mass="102544">MAATSPVSYNGAVIKIEDSPEPTPACAPSQVYAPITTAPAEPPANWAPPTLVADPKDPEGFLRRCSGCNKKTKLRCSATIGRNSQHARNSHPTYLPTCYTHRDQQSFAGWCQFMQRDGERCGRLFRWTPPYFELCSEHQGHPDTPCYFLNLPLELRLEIFRYLLPSVAIGSSSSPLHQDTTPPPVAAPPPPFLNATSGIFVPFPPPPLAPLPRARNRNHPPKTEDPGRIFPVPLLNLLLINRQIYEEVKDFLFSTIPFTIDIRKDGTFMCGRRLLEPRRADGLPHYAVDDAEAVAKKFVATFDFASVKNYNVDILVENWNCGPNATGPHSQNAWDEEVEIYDIRDYVGVAVSGILGKSRNLCKLNVRLGLSKFRWSEEELLENTKRLVGPFERLRNVRQPRFCGVFEGTARTPFMINTSRLGALSQPLNATRPTPSICSVPRLPTHTYLLGPGNRAFDAYKESWERWLSQTAAAPPKKPPIRAMFTEFKQFYTKLSTIVPEVQRTGRAAFLHRARVARENEDVEAFRHLRNELIVYWETYLDQEETKKNDMNSRLCRMLDTDIYPSNESEESGRRDSSSSISSSPVVLDVDKMTEEGIPMQANPVNDKRGRQYSAMLQRQMQSQALPLTQPLTCQGMGTAQLQAHRQQRVQQAQQQRVQQAQQQRVQQAQQQRVQQAAQQAIQQAMAAHQQATFLQRQQHAFRTTVAQPQNVTMPIMPQQQQNVMAAVSPNGMSSSPAPNFGSNLSAVTWTHEPASSSARYSSAINSIPSPSQPNPTIITVDDSDFNIPMFAPTNFEDNLQQEPELEFLDNPGPSSSVDGSPFRQRRVPDLSSDDGPLPPKKKRRLGSPEYSIISEGNSIDNDSGSMLLTQDLDKMGNWGSMLDGNDMTGFEVWGMDESAGQGKGKGKARVEVMVLD</sequence>
<feature type="region of interest" description="Disordered" evidence="2">
    <location>
        <begin position="806"/>
        <end position="859"/>
    </location>
</feature>
<dbReference type="InterPro" id="IPR058252">
    <property type="entry name" value="zf_Tbcl_4"/>
</dbReference>
<dbReference type="OrthoDB" id="5600002at2759"/>
<dbReference type="PANTHER" id="PTHR42085">
    <property type="entry name" value="F-BOX DOMAIN-CONTAINING PROTEIN"/>
    <property type="match status" value="1"/>
</dbReference>
<evidence type="ECO:0000313" key="5">
    <source>
        <dbReference type="EMBL" id="KAF2192416.1"/>
    </source>
</evidence>
<keyword evidence="6" id="KW-1185">Reference proteome</keyword>
<evidence type="ECO:0000256" key="2">
    <source>
        <dbReference type="SAM" id="MobiDB-lite"/>
    </source>
</evidence>
<feature type="domain" description="Probable treble clef zinc finger fungi" evidence="4">
    <location>
        <begin position="108"/>
        <end position="142"/>
    </location>
</feature>
<evidence type="ECO:0000259" key="3">
    <source>
        <dbReference type="Pfam" id="PF26647"/>
    </source>
</evidence>
<name>A0A6A6ER80_9PEZI</name>
<feature type="region of interest" description="Disordered" evidence="2">
    <location>
        <begin position="562"/>
        <end position="587"/>
    </location>
</feature>
<dbReference type="PANTHER" id="PTHR42085:SF7">
    <property type="entry name" value="F-BOX DOMAIN-CONTAINING PROTEIN"/>
    <property type="match status" value="1"/>
</dbReference>
<organism evidence="5 6">
    <name type="scientific">Zopfia rhizophila CBS 207.26</name>
    <dbReference type="NCBI Taxonomy" id="1314779"/>
    <lineage>
        <taxon>Eukaryota</taxon>
        <taxon>Fungi</taxon>
        <taxon>Dikarya</taxon>
        <taxon>Ascomycota</taxon>
        <taxon>Pezizomycotina</taxon>
        <taxon>Dothideomycetes</taxon>
        <taxon>Dothideomycetes incertae sedis</taxon>
        <taxon>Zopfiaceae</taxon>
        <taxon>Zopfia</taxon>
    </lineage>
</organism>
<evidence type="ECO:0000259" key="4">
    <source>
        <dbReference type="Pfam" id="PF26648"/>
    </source>
</evidence>
<feature type="domain" description="Probable treble clef zinc finger" evidence="3">
    <location>
        <begin position="60"/>
        <end position="107"/>
    </location>
</feature>
<accession>A0A6A6ER80</accession>
<gene>
    <name evidence="5" type="ORF">K469DRAFT_311294</name>
</gene>
<proteinExistence type="predicted"/>
<evidence type="ECO:0000256" key="1">
    <source>
        <dbReference type="SAM" id="Coils"/>
    </source>
</evidence>
<reference evidence="5" key="1">
    <citation type="journal article" date="2020" name="Stud. Mycol.">
        <title>101 Dothideomycetes genomes: a test case for predicting lifestyles and emergence of pathogens.</title>
        <authorList>
            <person name="Haridas S."/>
            <person name="Albert R."/>
            <person name="Binder M."/>
            <person name="Bloem J."/>
            <person name="Labutti K."/>
            <person name="Salamov A."/>
            <person name="Andreopoulos B."/>
            <person name="Baker S."/>
            <person name="Barry K."/>
            <person name="Bills G."/>
            <person name="Bluhm B."/>
            <person name="Cannon C."/>
            <person name="Castanera R."/>
            <person name="Culley D."/>
            <person name="Daum C."/>
            <person name="Ezra D."/>
            <person name="Gonzalez J."/>
            <person name="Henrissat B."/>
            <person name="Kuo A."/>
            <person name="Liang C."/>
            <person name="Lipzen A."/>
            <person name="Lutzoni F."/>
            <person name="Magnuson J."/>
            <person name="Mondo S."/>
            <person name="Nolan M."/>
            <person name="Ohm R."/>
            <person name="Pangilinan J."/>
            <person name="Park H.-J."/>
            <person name="Ramirez L."/>
            <person name="Alfaro M."/>
            <person name="Sun H."/>
            <person name="Tritt A."/>
            <person name="Yoshinaga Y."/>
            <person name="Zwiers L.-H."/>
            <person name="Turgeon B."/>
            <person name="Goodwin S."/>
            <person name="Spatafora J."/>
            <person name="Crous P."/>
            <person name="Grigoriev I."/>
        </authorList>
    </citation>
    <scope>NUCLEOTIDE SEQUENCE</scope>
    <source>
        <strain evidence="5">CBS 207.26</strain>
    </source>
</reference>
<dbReference type="EMBL" id="ML994615">
    <property type="protein sequence ID" value="KAF2192416.1"/>
    <property type="molecule type" value="Genomic_DNA"/>
</dbReference>
<dbReference type="Pfam" id="PF26647">
    <property type="entry name" value="zf_Tbcl_3"/>
    <property type="match status" value="1"/>
</dbReference>
<feature type="coiled-coil region" evidence="1">
    <location>
        <begin position="644"/>
        <end position="671"/>
    </location>
</feature>
<dbReference type="Pfam" id="PF26648">
    <property type="entry name" value="zf_Tbcl_4"/>
    <property type="match status" value="1"/>
</dbReference>